<gene>
    <name evidence="1" type="ORF">BN12_4120005</name>
    <name evidence="2" type="ORF">BN12_4240001</name>
</gene>
<protein>
    <submittedName>
        <fullName evidence="1">Uncharacterized protein</fullName>
    </submittedName>
</protein>
<dbReference type="OrthoDB" id="3722818at2"/>
<accession>A0A077M2N5</accession>
<evidence type="ECO:0000313" key="2">
    <source>
        <dbReference type="EMBL" id="CCH79403.1"/>
    </source>
</evidence>
<evidence type="ECO:0000313" key="1">
    <source>
        <dbReference type="EMBL" id="CCH79302.1"/>
    </source>
</evidence>
<dbReference type="RefSeq" id="WP_157635647.1">
    <property type="nucleotide sequence ID" value="NZ_HF570958.1"/>
</dbReference>
<reference evidence="1" key="1">
    <citation type="submission" date="2012-05" db="EMBL/GenBank/DDBJ databases">
        <authorList>
            <person name="McIlroy S."/>
        </authorList>
    </citation>
    <scope>NUCLEOTIDE SEQUENCE</scope>
    <source>
        <strain evidence="1">T1-X7</strain>
    </source>
</reference>
<keyword evidence="3" id="KW-1185">Reference proteome</keyword>
<dbReference type="Proteomes" id="UP000035721">
    <property type="component" value="Unassembled WGS sequence"/>
</dbReference>
<evidence type="ECO:0000313" key="3">
    <source>
        <dbReference type="Proteomes" id="UP000035721"/>
    </source>
</evidence>
<proteinExistence type="predicted"/>
<comment type="caution">
    <text evidence="1">The sequence shown here is derived from an EMBL/GenBank/DDBJ whole genome shotgun (WGS) entry which is preliminary data.</text>
</comment>
<dbReference type="AlphaFoldDB" id="A0A077M2N5"/>
<dbReference type="STRING" id="1194083.BN12_4120005"/>
<organism evidence="1 3">
    <name type="scientific">Nostocoides japonicum T1-X7</name>
    <dbReference type="NCBI Taxonomy" id="1194083"/>
    <lineage>
        <taxon>Bacteria</taxon>
        <taxon>Bacillati</taxon>
        <taxon>Actinomycetota</taxon>
        <taxon>Actinomycetes</taxon>
        <taxon>Micrococcales</taxon>
        <taxon>Intrasporangiaceae</taxon>
        <taxon>Nostocoides</taxon>
    </lineage>
</organism>
<sequence length="268" mass="28630">MSVATHLGLADHGSEVLALARQRWPHWQLRHGALVAIDEMDDLPAWLRDADWYAADEVLLTLAQLSAPDGGDDVAATGVLTWVLLPGASLLAFRLSRLSRRIDEILAAQLWVEARTFPWQRGHKVAANILMNTRKGVMRDLGIGEAGDRTGTRTIPFPPTAEVWAEAAHCVHPGGPTAEQELDDILEVATTRGALTPDDGDLLLSLAHAADAANPARSGRGHAGLMAPAASDAVAAERGVSSRTVRRRAARSVHALRVVCGTQQRASA</sequence>
<dbReference type="EMBL" id="CAJB01000362">
    <property type="protein sequence ID" value="CCH79403.1"/>
    <property type="molecule type" value="Genomic_DNA"/>
</dbReference>
<name>A0A077M2N5_9MICO</name>
<reference evidence="1 3" key="2">
    <citation type="journal article" date="2013" name="ISME J.">
        <title>A metabolic model for members of the genus Tetrasphaera involved in enhanced biological phosphorus removal.</title>
        <authorList>
            <person name="Kristiansen R."/>
            <person name="Nguyen H.T.T."/>
            <person name="Saunders A.M."/>
            <person name="Nielsen J.L."/>
            <person name="Wimmer R."/>
            <person name="Le V.Q."/>
            <person name="McIlroy S.J."/>
            <person name="Petrovski S."/>
            <person name="Seviour R.J."/>
            <person name="Calteau A."/>
            <person name="Nielsen K.L."/>
            <person name="Nielsen P.H."/>
        </authorList>
    </citation>
    <scope>NUCLEOTIDE SEQUENCE [LARGE SCALE GENOMIC DNA]</scope>
    <source>
        <strain evidence="1 3">T1-X7</strain>
    </source>
</reference>
<dbReference type="EMBL" id="CAJB01000349">
    <property type="protein sequence ID" value="CCH79302.1"/>
    <property type="molecule type" value="Genomic_DNA"/>
</dbReference>